<reference evidence="1" key="1">
    <citation type="journal article" date="2014" name="Int. J. Syst. Evol. Microbiol.">
        <title>Complete genome sequence of Corynebacterium casei LMG S-19264T (=DSM 44701T), isolated from a smear-ripened cheese.</title>
        <authorList>
            <consortium name="US DOE Joint Genome Institute (JGI-PGF)"/>
            <person name="Walter F."/>
            <person name="Albersmeier A."/>
            <person name="Kalinowski J."/>
            <person name="Ruckert C."/>
        </authorList>
    </citation>
    <scope>NUCLEOTIDE SEQUENCE</scope>
    <source>
        <strain evidence="1">KCTC 12368</strain>
    </source>
</reference>
<dbReference type="EMBL" id="BMWX01000003">
    <property type="protein sequence ID" value="GGZ27916.1"/>
    <property type="molecule type" value="Genomic_DNA"/>
</dbReference>
<organism evidence="1 2">
    <name type="scientific">Echinicola pacifica</name>
    <dbReference type="NCBI Taxonomy" id="346377"/>
    <lineage>
        <taxon>Bacteria</taxon>
        <taxon>Pseudomonadati</taxon>
        <taxon>Bacteroidota</taxon>
        <taxon>Cytophagia</taxon>
        <taxon>Cytophagales</taxon>
        <taxon>Cyclobacteriaceae</taxon>
        <taxon>Echinicola</taxon>
    </lineage>
</organism>
<sequence length="146" mass="17144">MFSSTFCFAQMSEEQEIQLIQSQFGMEKRELIEKYMNLSETEAPAFWVVYQNYESERQAIAKERIMLASRYVENYDQLGDDEMDGLAKKTIANNLKRSKLHAKYYTKFKKATSATQAAKFLQVDDYIHSTLRLSMQEEMPFIGEME</sequence>
<evidence type="ECO:0000313" key="1">
    <source>
        <dbReference type="EMBL" id="GGZ27916.1"/>
    </source>
</evidence>
<dbReference type="Proteomes" id="UP000619457">
    <property type="component" value="Unassembled WGS sequence"/>
</dbReference>
<gene>
    <name evidence="1" type="ORF">GCM10007049_20980</name>
</gene>
<protein>
    <submittedName>
        <fullName evidence="1">Uncharacterized protein</fullName>
    </submittedName>
</protein>
<reference evidence="1" key="2">
    <citation type="submission" date="2020-09" db="EMBL/GenBank/DDBJ databases">
        <authorList>
            <person name="Sun Q."/>
            <person name="Kim S."/>
        </authorList>
    </citation>
    <scope>NUCLEOTIDE SEQUENCE</scope>
    <source>
        <strain evidence="1">KCTC 12368</strain>
    </source>
</reference>
<comment type="caution">
    <text evidence="1">The sequence shown here is derived from an EMBL/GenBank/DDBJ whole genome shotgun (WGS) entry which is preliminary data.</text>
</comment>
<accession>A0A918Q1W8</accession>
<keyword evidence="2" id="KW-1185">Reference proteome</keyword>
<evidence type="ECO:0000313" key="2">
    <source>
        <dbReference type="Proteomes" id="UP000619457"/>
    </source>
</evidence>
<dbReference type="AlphaFoldDB" id="A0A918Q1W8"/>
<name>A0A918Q1W8_9BACT</name>
<proteinExistence type="predicted"/>